<evidence type="ECO:0000256" key="1">
    <source>
        <dbReference type="ARBA" id="ARBA00004651"/>
    </source>
</evidence>
<dbReference type="PANTHER" id="PTHR43271:SF2">
    <property type="entry name" value="BLL2771 PROTEIN"/>
    <property type="match status" value="1"/>
</dbReference>
<dbReference type="PROSITE" id="PS51257">
    <property type="entry name" value="PROKAR_LIPOPROTEIN"/>
    <property type="match status" value="1"/>
</dbReference>
<dbReference type="InterPro" id="IPR011701">
    <property type="entry name" value="MFS"/>
</dbReference>
<evidence type="ECO:0000256" key="6">
    <source>
        <dbReference type="ARBA" id="ARBA00022989"/>
    </source>
</evidence>
<evidence type="ECO:0000256" key="5">
    <source>
        <dbReference type="ARBA" id="ARBA00022692"/>
    </source>
</evidence>
<evidence type="ECO:0000256" key="4">
    <source>
        <dbReference type="ARBA" id="ARBA00022475"/>
    </source>
</evidence>
<feature type="transmembrane region" description="Helical" evidence="8">
    <location>
        <begin position="306"/>
        <end position="325"/>
    </location>
</feature>
<keyword evidence="6 8" id="KW-1133">Transmembrane helix</keyword>
<keyword evidence="4" id="KW-1003">Cell membrane</keyword>
<dbReference type="PANTHER" id="PTHR43271">
    <property type="entry name" value="BLL2771 PROTEIN"/>
    <property type="match status" value="1"/>
</dbReference>
<feature type="transmembrane region" description="Helical" evidence="8">
    <location>
        <begin position="216"/>
        <end position="237"/>
    </location>
</feature>
<sequence length="396" mass="42516">MSREVSMYGSALIACSAIMLALGSIVMIQPIFEELANSFQYAVTDIRLSFSLVSLSYAISFFLIGPLTDKFNLKRMAVLNLFGLAVFIALLSISSSFVLFNIAIIGVGVFAAGTVATFFPYMTKIAPPEKRGKYLGFCLSATVTGIIFGRAAIGLLTEPLGWQWAFLCYAGLVVFVCVMTLFLGAVAKNKSDQLTLLQQYIQSLTLLKNGAVLKSCIAGFMLFIAYLGILTFLTYHLTGPPFSFSSAEIGWVSFPGIIAAFLAPMAGGLAQKHGYKKVVLTGVVIALLSLILLCIASTFAHLLIGLLLLYSGIYICQPAVFFHITQVLDASKIGAASSFYLLACLSGGSFGSYFLGPVWFYWGWLGVSFSCAIAIILALTLSTFSLPQKQPSIEGA</sequence>
<dbReference type="Gene3D" id="1.20.1250.20">
    <property type="entry name" value="MFS general substrate transporter like domains"/>
    <property type="match status" value="2"/>
</dbReference>
<feature type="transmembrane region" description="Helical" evidence="8">
    <location>
        <begin position="134"/>
        <end position="156"/>
    </location>
</feature>
<feature type="transmembrane region" description="Helical" evidence="8">
    <location>
        <begin position="162"/>
        <end position="187"/>
    </location>
</feature>
<keyword evidence="3" id="KW-0813">Transport</keyword>
<evidence type="ECO:0000256" key="3">
    <source>
        <dbReference type="ARBA" id="ARBA00022448"/>
    </source>
</evidence>
<comment type="caution">
    <text evidence="10">The sequence shown here is derived from an EMBL/GenBank/DDBJ whole genome shotgun (WGS) entry which is preliminary data.</text>
</comment>
<evidence type="ECO:0000313" key="11">
    <source>
        <dbReference type="Proteomes" id="UP001139522"/>
    </source>
</evidence>
<dbReference type="CDD" id="cd17324">
    <property type="entry name" value="MFS_NepI_like"/>
    <property type="match status" value="1"/>
</dbReference>
<evidence type="ECO:0000256" key="7">
    <source>
        <dbReference type="ARBA" id="ARBA00023136"/>
    </source>
</evidence>
<dbReference type="SUPFAM" id="SSF103473">
    <property type="entry name" value="MFS general substrate transporter"/>
    <property type="match status" value="1"/>
</dbReference>
<feature type="transmembrane region" description="Helical" evidence="8">
    <location>
        <begin position="278"/>
        <end position="300"/>
    </location>
</feature>
<dbReference type="EMBL" id="JAMZEG020000002">
    <property type="protein sequence ID" value="MDE8603481.1"/>
    <property type="molecule type" value="Genomic_DNA"/>
</dbReference>
<feature type="transmembrane region" description="Helical" evidence="8">
    <location>
        <begin position="249"/>
        <end position="266"/>
    </location>
</feature>
<dbReference type="InterPro" id="IPR036259">
    <property type="entry name" value="MFS_trans_sf"/>
</dbReference>
<protein>
    <submittedName>
        <fullName evidence="10">MFS transporter</fullName>
    </submittedName>
</protein>
<evidence type="ECO:0000256" key="8">
    <source>
        <dbReference type="SAM" id="Phobius"/>
    </source>
</evidence>
<dbReference type="InterPro" id="IPR020846">
    <property type="entry name" value="MFS_dom"/>
</dbReference>
<feature type="domain" description="Major facilitator superfamily (MFS) profile" evidence="9">
    <location>
        <begin position="9"/>
        <end position="390"/>
    </location>
</feature>
<dbReference type="Proteomes" id="UP001139522">
    <property type="component" value="Unassembled WGS sequence"/>
</dbReference>
<accession>A0ABT5WIK6</accession>
<comment type="subcellular location">
    <subcellularLocation>
        <location evidence="1">Cell membrane</location>
        <topology evidence="1">Multi-pass membrane protein</topology>
    </subcellularLocation>
</comment>
<feature type="transmembrane region" description="Helical" evidence="8">
    <location>
        <begin position="99"/>
        <end position="122"/>
    </location>
</feature>
<dbReference type="RefSeq" id="WP_255895962.1">
    <property type="nucleotide sequence ID" value="NZ_JAMZEG020000002.1"/>
</dbReference>
<keyword evidence="7 8" id="KW-0472">Membrane</keyword>
<reference evidence="10" key="1">
    <citation type="submission" date="2023-01" db="EMBL/GenBank/DDBJ databases">
        <title>Psychroserpens sp. MSW6 and Marinomonas sp. RSW2, isolated from seawater.</title>
        <authorList>
            <person name="Kristyanto S."/>
            <person name="Jung J."/>
            <person name="Kim J.M."/>
            <person name="Jeon C.O."/>
        </authorList>
    </citation>
    <scope>NUCLEOTIDE SEQUENCE</scope>
    <source>
        <strain evidence="10">RSW2</strain>
    </source>
</reference>
<evidence type="ECO:0000256" key="2">
    <source>
        <dbReference type="ARBA" id="ARBA00008335"/>
    </source>
</evidence>
<name>A0ABT5WIK6_9GAMM</name>
<feature type="transmembrane region" description="Helical" evidence="8">
    <location>
        <begin position="48"/>
        <end position="65"/>
    </location>
</feature>
<dbReference type="PROSITE" id="PS50850">
    <property type="entry name" value="MFS"/>
    <property type="match status" value="1"/>
</dbReference>
<feature type="transmembrane region" description="Helical" evidence="8">
    <location>
        <begin position="7"/>
        <end position="28"/>
    </location>
</feature>
<keyword evidence="11" id="KW-1185">Reference proteome</keyword>
<feature type="transmembrane region" description="Helical" evidence="8">
    <location>
        <begin position="77"/>
        <end position="93"/>
    </location>
</feature>
<evidence type="ECO:0000259" key="9">
    <source>
        <dbReference type="PROSITE" id="PS50850"/>
    </source>
</evidence>
<gene>
    <name evidence="10" type="ORF">M3I01_011220</name>
</gene>
<organism evidence="10 11">
    <name type="scientific">Marinomonas maritima</name>
    <dbReference type="NCBI Taxonomy" id="2940935"/>
    <lineage>
        <taxon>Bacteria</taxon>
        <taxon>Pseudomonadati</taxon>
        <taxon>Pseudomonadota</taxon>
        <taxon>Gammaproteobacteria</taxon>
        <taxon>Oceanospirillales</taxon>
        <taxon>Oceanospirillaceae</taxon>
        <taxon>Marinomonas</taxon>
    </lineage>
</organism>
<keyword evidence="5 8" id="KW-0812">Transmembrane</keyword>
<evidence type="ECO:0000313" key="10">
    <source>
        <dbReference type="EMBL" id="MDE8603481.1"/>
    </source>
</evidence>
<comment type="similarity">
    <text evidence="2">Belongs to the major facilitator superfamily.</text>
</comment>
<proteinExistence type="inferred from homology"/>
<feature type="transmembrane region" description="Helical" evidence="8">
    <location>
        <begin position="361"/>
        <end position="381"/>
    </location>
</feature>
<feature type="transmembrane region" description="Helical" evidence="8">
    <location>
        <begin position="337"/>
        <end position="355"/>
    </location>
</feature>
<dbReference type="Pfam" id="PF07690">
    <property type="entry name" value="MFS_1"/>
    <property type="match status" value="1"/>
</dbReference>